<dbReference type="EMBL" id="CP041242">
    <property type="protein sequence ID" value="QDH69602.1"/>
    <property type="molecule type" value="Genomic_DNA"/>
</dbReference>
<feature type="chain" id="PRO_5021981286" evidence="1">
    <location>
        <begin position="19"/>
        <end position="73"/>
    </location>
</feature>
<dbReference type="Proteomes" id="UP000317199">
    <property type="component" value="Chromosome"/>
</dbReference>
<reference evidence="2 3" key="1">
    <citation type="submission" date="2019-06" db="EMBL/GenBank/DDBJ databases">
        <title>Lysobacter alkalisoli sp. nov. isolated from saline-alkali soil.</title>
        <authorList>
            <person name="Sun J.-Q."/>
            <person name="Xu L."/>
        </authorList>
    </citation>
    <scope>NUCLEOTIDE SEQUENCE [LARGE SCALE GENOMIC DNA]</scope>
    <source>
        <strain evidence="2 3">SJ-36</strain>
    </source>
</reference>
<dbReference type="PROSITE" id="PS51257">
    <property type="entry name" value="PROKAR_LIPOPROTEIN"/>
    <property type="match status" value="1"/>
</dbReference>
<keyword evidence="3" id="KW-1185">Reference proteome</keyword>
<dbReference type="RefSeq" id="WP_141622943.1">
    <property type="nucleotide sequence ID" value="NZ_CP041242.1"/>
</dbReference>
<evidence type="ECO:0000313" key="2">
    <source>
        <dbReference type="EMBL" id="QDH69602.1"/>
    </source>
</evidence>
<evidence type="ECO:0000256" key="1">
    <source>
        <dbReference type="SAM" id="SignalP"/>
    </source>
</evidence>
<keyword evidence="1" id="KW-0732">Signal</keyword>
<organism evidence="2 3">
    <name type="scientific">Marilutibacter alkalisoli</name>
    <dbReference type="NCBI Taxonomy" id="2591633"/>
    <lineage>
        <taxon>Bacteria</taxon>
        <taxon>Pseudomonadati</taxon>
        <taxon>Pseudomonadota</taxon>
        <taxon>Gammaproteobacteria</taxon>
        <taxon>Lysobacterales</taxon>
        <taxon>Lysobacteraceae</taxon>
        <taxon>Marilutibacter</taxon>
    </lineage>
</organism>
<protein>
    <submittedName>
        <fullName evidence="2">Uncharacterized protein</fullName>
    </submittedName>
</protein>
<feature type="signal peptide" evidence="1">
    <location>
        <begin position="1"/>
        <end position="18"/>
    </location>
</feature>
<dbReference type="OrthoDB" id="6240183at2"/>
<evidence type="ECO:0000313" key="3">
    <source>
        <dbReference type="Proteomes" id="UP000317199"/>
    </source>
</evidence>
<dbReference type="KEGG" id="lyj:FKV23_05490"/>
<gene>
    <name evidence="2" type="ORF">FKV23_05490</name>
</gene>
<proteinExistence type="predicted"/>
<sequence length="73" mass="8056">MNARLRALVLSLSVIGLAACASMPERSAEAQKASVVRDYDQTYVAYVEQVARKRGVDVHWINPPQARKLQSGD</sequence>
<name>A0A514BQC4_9GAMM</name>
<accession>A0A514BQC4</accession>
<dbReference type="AlphaFoldDB" id="A0A514BQC4"/>